<dbReference type="EMBL" id="CP054580">
    <property type="protein sequence ID" value="QKS23810.1"/>
    <property type="molecule type" value="Genomic_DNA"/>
</dbReference>
<evidence type="ECO:0000313" key="1">
    <source>
        <dbReference type="EMBL" id="QKS23810.1"/>
    </source>
</evidence>
<accession>A0AAP9SZZ5</accession>
<keyword evidence="2" id="KW-1185">Reference proteome</keyword>
<dbReference type="AlphaFoldDB" id="A0AAP9SZZ5"/>
<name>A0AAP9SZZ5_9GAMM</name>
<gene>
    <name evidence="1" type="ORF">FX987_01577</name>
</gene>
<dbReference type="Proteomes" id="UP000509761">
    <property type="component" value="Chromosome"/>
</dbReference>
<proteinExistence type="predicted"/>
<sequence length="198" mass="22739">MHEVDWAALAEEIKKNHRPHAGYFSWESDRAMAEFGVLDEFANALANQGTLFFYGARHRGEGEDPPDCDAHAGDGTRIEIEITELVDGPSIEAARLGQPYDWKDWKGALLPALEKLVRRKDKSRSIKGGPYSQYILVIFSDEPWLERDCLEHSIAQHTFDATQLITRAFLLLSYDPFIQRYPCYELRLYPNKPLQPTR</sequence>
<protein>
    <submittedName>
        <fullName evidence="1">Uncharacterized protein</fullName>
    </submittedName>
</protein>
<evidence type="ECO:0000313" key="2">
    <source>
        <dbReference type="Proteomes" id="UP000509761"/>
    </source>
</evidence>
<organism evidence="1 2">
    <name type="scientific">Vreelandella titanicae</name>
    <dbReference type="NCBI Taxonomy" id="664683"/>
    <lineage>
        <taxon>Bacteria</taxon>
        <taxon>Pseudomonadati</taxon>
        <taxon>Pseudomonadota</taxon>
        <taxon>Gammaproteobacteria</taxon>
        <taxon>Oceanospirillales</taxon>
        <taxon>Halomonadaceae</taxon>
        <taxon>Vreelandella</taxon>
    </lineage>
</organism>
<dbReference type="RefSeq" id="WP_022523187.1">
    <property type="nucleotide sequence ID" value="NZ_CP054580.1"/>
</dbReference>
<reference evidence="1 2" key="1">
    <citation type="submission" date="2019-12" db="EMBL/GenBank/DDBJ databases">
        <title>Genome sequencing and assembly of endphytes of Porphyra tenera.</title>
        <authorList>
            <person name="Park J.M."/>
            <person name="Shin R."/>
            <person name="Jo S.H."/>
        </authorList>
    </citation>
    <scope>NUCLEOTIDE SEQUENCE [LARGE SCALE GENOMIC DNA]</scope>
    <source>
        <strain evidence="1 2">GPM3</strain>
    </source>
</reference>